<dbReference type="EnsemblProtists" id="EOD13673">
    <property type="protein sequence ID" value="EOD13673"/>
    <property type="gene ID" value="EMIHUDRAFT_256779"/>
</dbReference>
<organism evidence="1 2">
    <name type="scientific">Emiliania huxleyi (strain CCMP1516)</name>
    <dbReference type="NCBI Taxonomy" id="280463"/>
    <lineage>
        <taxon>Eukaryota</taxon>
        <taxon>Haptista</taxon>
        <taxon>Haptophyta</taxon>
        <taxon>Prymnesiophyceae</taxon>
        <taxon>Isochrysidales</taxon>
        <taxon>Noelaerhabdaceae</taxon>
        <taxon>Emiliania</taxon>
    </lineage>
</organism>
<proteinExistence type="predicted"/>
<dbReference type="PaxDb" id="2903-EOD13673"/>
<dbReference type="RefSeq" id="XP_005766102.1">
    <property type="nucleotide sequence ID" value="XM_005766045.1"/>
</dbReference>
<accession>A0A0D3IQY8</accession>
<keyword evidence="2" id="KW-1185">Reference proteome</keyword>
<evidence type="ECO:0000313" key="2">
    <source>
        <dbReference type="Proteomes" id="UP000013827"/>
    </source>
</evidence>
<protein>
    <submittedName>
        <fullName evidence="1">Uncharacterized protein</fullName>
    </submittedName>
</protein>
<sequence length="335" mass="36115">GIVVEQVPVIKFTIVVTISTEVIGIDVTELEASFRSAQQCFVPECGLTVTLQPVEQSAARRALQTAETAAFSTASVFRDGNAVAAVRNASYEFAGKSATQAGDILNQPVSKVDPDVNEREDTEPRADGAVYAMLHHTGLAVNALFEACAFFLTSPSNLKVRGTFVTDLFIRVVTATTGRTVRVEFSPNAPPTPLVHGLEGGTRRVLPGEPPLVAEDVTIAVRRTANIEVLYVRTGGWAVNATARFIQRSATTRKKQVDLSFKPLRDPLEPNPVTGEVVAPHGLVGQSFDGDGIAVSGKKDQYRELWWRQTSFKAKEITTEAQAEGAIEGSGDDYR</sequence>
<evidence type="ECO:0000313" key="1">
    <source>
        <dbReference type="EnsemblProtists" id="EOD13673"/>
    </source>
</evidence>
<dbReference type="KEGG" id="ehx:EMIHUDRAFT_256779"/>
<dbReference type="Proteomes" id="UP000013827">
    <property type="component" value="Unassembled WGS sequence"/>
</dbReference>
<dbReference type="AlphaFoldDB" id="A0A0D3IQY8"/>
<reference evidence="2" key="1">
    <citation type="journal article" date="2013" name="Nature">
        <title>Pan genome of the phytoplankton Emiliania underpins its global distribution.</title>
        <authorList>
            <person name="Read B.A."/>
            <person name="Kegel J."/>
            <person name="Klute M.J."/>
            <person name="Kuo A."/>
            <person name="Lefebvre S.C."/>
            <person name="Maumus F."/>
            <person name="Mayer C."/>
            <person name="Miller J."/>
            <person name="Monier A."/>
            <person name="Salamov A."/>
            <person name="Young J."/>
            <person name="Aguilar M."/>
            <person name="Claverie J.M."/>
            <person name="Frickenhaus S."/>
            <person name="Gonzalez K."/>
            <person name="Herman E.K."/>
            <person name="Lin Y.C."/>
            <person name="Napier J."/>
            <person name="Ogata H."/>
            <person name="Sarno A.F."/>
            <person name="Shmutz J."/>
            <person name="Schroeder D."/>
            <person name="de Vargas C."/>
            <person name="Verret F."/>
            <person name="von Dassow P."/>
            <person name="Valentin K."/>
            <person name="Van de Peer Y."/>
            <person name="Wheeler G."/>
            <person name="Dacks J.B."/>
            <person name="Delwiche C.F."/>
            <person name="Dyhrman S.T."/>
            <person name="Glockner G."/>
            <person name="John U."/>
            <person name="Richards T."/>
            <person name="Worden A.Z."/>
            <person name="Zhang X."/>
            <person name="Grigoriev I.V."/>
            <person name="Allen A.E."/>
            <person name="Bidle K."/>
            <person name="Borodovsky M."/>
            <person name="Bowler C."/>
            <person name="Brownlee C."/>
            <person name="Cock J.M."/>
            <person name="Elias M."/>
            <person name="Gladyshev V.N."/>
            <person name="Groth M."/>
            <person name="Guda C."/>
            <person name="Hadaegh A."/>
            <person name="Iglesias-Rodriguez M.D."/>
            <person name="Jenkins J."/>
            <person name="Jones B.M."/>
            <person name="Lawson T."/>
            <person name="Leese F."/>
            <person name="Lindquist E."/>
            <person name="Lobanov A."/>
            <person name="Lomsadze A."/>
            <person name="Malik S.B."/>
            <person name="Marsh M.E."/>
            <person name="Mackinder L."/>
            <person name="Mock T."/>
            <person name="Mueller-Roeber B."/>
            <person name="Pagarete A."/>
            <person name="Parker M."/>
            <person name="Probert I."/>
            <person name="Quesneville H."/>
            <person name="Raines C."/>
            <person name="Rensing S.A."/>
            <person name="Riano-Pachon D.M."/>
            <person name="Richier S."/>
            <person name="Rokitta S."/>
            <person name="Shiraiwa Y."/>
            <person name="Soanes D.M."/>
            <person name="van der Giezen M."/>
            <person name="Wahlund T.M."/>
            <person name="Williams B."/>
            <person name="Wilson W."/>
            <person name="Wolfe G."/>
            <person name="Wurch L.L."/>
        </authorList>
    </citation>
    <scope>NUCLEOTIDE SEQUENCE</scope>
</reference>
<dbReference type="GeneID" id="17259824"/>
<reference evidence="1" key="2">
    <citation type="submission" date="2024-10" db="UniProtKB">
        <authorList>
            <consortium name="EnsemblProtists"/>
        </authorList>
    </citation>
    <scope>IDENTIFICATION</scope>
</reference>
<dbReference type="HOGENOM" id="CLU_830527_0_0_1"/>
<name>A0A0D3IQY8_EMIH1</name>